<evidence type="ECO:0000256" key="2">
    <source>
        <dbReference type="SAM" id="Phobius"/>
    </source>
</evidence>
<name>A0ABQ5JY20_9EUKA</name>
<reference evidence="3" key="1">
    <citation type="submission" date="2022-03" db="EMBL/GenBank/DDBJ databases">
        <title>Draft genome sequence of Aduncisulcus paluster, a free-living microaerophilic Fornicata.</title>
        <authorList>
            <person name="Yuyama I."/>
            <person name="Kume K."/>
            <person name="Tamura T."/>
            <person name="Inagaki Y."/>
            <person name="Hashimoto T."/>
        </authorList>
    </citation>
    <scope>NUCLEOTIDE SEQUENCE</scope>
    <source>
        <strain evidence="3">NY0171</strain>
    </source>
</reference>
<evidence type="ECO:0000313" key="4">
    <source>
        <dbReference type="Proteomes" id="UP001057375"/>
    </source>
</evidence>
<organism evidence="3 4">
    <name type="scientific">Aduncisulcus paluster</name>
    <dbReference type="NCBI Taxonomy" id="2918883"/>
    <lineage>
        <taxon>Eukaryota</taxon>
        <taxon>Metamonada</taxon>
        <taxon>Carpediemonas-like organisms</taxon>
        <taxon>Aduncisulcus</taxon>
    </lineage>
</organism>
<evidence type="ECO:0000256" key="1">
    <source>
        <dbReference type="SAM" id="MobiDB-lite"/>
    </source>
</evidence>
<keyword evidence="4" id="KW-1185">Reference proteome</keyword>
<proteinExistence type="predicted"/>
<feature type="non-terminal residue" evidence="3">
    <location>
        <position position="1"/>
    </location>
</feature>
<keyword evidence="2" id="KW-0472">Membrane</keyword>
<dbReference type="EMBL" id="BQXS01012281">
    <property type="protein sequence ID" value="GKT20989.1"/>
    <property type="molecule type" value="Genomic_DNA"/>
</dbReference>
<sequence length="807" mass="90138">HHFAHSRDLSALSTIFSYYAHTQLMEQVLTPHISADPKKRLHSSVHNSIRRAFAALQTVITSLLFVRRSSKLTTSDSIARHSRNLIVTLTKWMCLPSSPSCVIRRSLAVIPPLSLLCAAPRLSILPMRTIISVHSNPNILSSIFRCTLRLCRQVGLSLLIEVRTLISLSNSVIMQHAATNVTLCLRYGLLCSWAGIDVGVATTAQFLSQNLKRIHSKNVCDFACFCVCLEQRGMSSALKISPSMLALLIRRLFDGNKTHQTHAHLGVASSVSSKWISACILIRRMLVEAGKKKVRNLGNKDVFGGLSTSDEDQQSTLEEDESTASAEFLKQPSEQDENESQEEILKYLAKRIRQRGFLSFIPSLFHPMNSLANLSMLHSSARAPLLASRKQEITRRRKALLQGKRVTSLIATPFPSFLSQNIDSLNDAYKAKTSFSELQIISIPLSSNPVVASMIPQSVIYDETSTSHPKILSSSKSLPRLPQLIVPDSLDCSSVFSSVHPILSEIRANTLCYLTLFQHVLKTSKHIKHIPLENFAELTVSAYLSLFSPANYKRRDTSFWFFGTSTNYTLNNYFFPAVCEKGYLSLIPPPFGLIKVSVAYALVVLAAIQNNRKRSKQLKAFLSVFTRTLSFIQAAYSPVGACVAISHIVSTLNECFWSLGKMFSECSEWYTCVSIASRAINSLDMKTLPDVVRFDVVPSLVLIMKVIRDNLHIRVTGGMDRLGMIGETLIESLLINGLFCDEHVFLLELTFIHFFKDPTFLLVEDKVSSLCGELLSYVKEKKGIIQNIQRLARRMRLFFSYGSSPCA</sequence>
<feature type="region of interest" description="Disordered" evidence="1">
    <location>
        <begin position="305"/>
        <end position="340"/>
    </location>
</feature>
<comment type="caution">
    <text evidence="3">The sequence shown here is derived from an EMBL/GenBank/DDBJ whole genome shotgun (WGS) entry which is preliminary data.</text>
</comment>
<accession>A0ABQ5JY20</accession>
<feature type="transmembrane region" description="Helical" evidence="2">
    <location>
        <begin position="591"/>
        <end position="608"/>
    </location>
</feature>
<keyword evidence="2" id="KW-0812">Transmembrane</keyword>
<dbReference type="Proteomes" id="UP001057375">
    <property type="component" value="Unassembled WGS sequence"/>
</dbReference>
<keyword evidence="2" id="KW-1133">Transmembrane helix</keyword>
<gene>
    <name evidence="3" type="ORF">ADUPG1_011803</name>
</gene>
<protein>
    <submittedName>
        <fullName evidence="3">Uncharacterized protein</fullName>
    </submittedName>
</protein>
<evidence type="ECO:0000313" key="3">
    <source>
        <dbReference type="EMBL" id="GKT20989.1"/>
    </source>
</evidence>
<feature type="transmembrane region" description="Helical" evidence="2">
    <location>
        <begin position="629"/>
        <end position="649"/>
    </location>
</feature>
<feature type="compositionally biased region" description="Acidic residues" evidence="1">
    <location>
        <begin position="309"/>
        <end position="322"/>
    </location>
</feature>